<reference evidence="2 3" key="1">
    <citation type="submission" date="2018-05" db="EMBL/GenBank/DDBJ databases">
        <title>Algibacter marinivivus sp. nov., isolated from sample around a algae.</title>
        <authorList>
            <person name="Zhong X."/>
        </authorList>
    </citation>
    <scope>NUCLEOTIDE SEQUENCE [LARGE SCALE GENOMIC DNA]</scope>
    <source>
        <strain evidence="2 3">ZY111</strain>
    </source>
</reference>
<evidence type="ECO:0000313" key="3">
    <source>
        <dbReference type="Proteomes" id="UP000245375"/>
    </source>
</evidence>
<name>A0A2U2X5H2_9FLAO</name>
<dbReference type="GO" id="GO:0005509">
    <property type="term" value="F:calcium ion binding"/>
    <property type="evidence" value="ECO:0007669"/>
    <property type="project" value="InterPro"/>
</dbReference>
<accession>A0A2U2X5H2</accession>
<dbReference type="InterPro" id="IPR028974">
    <property type="entry name" value="TSP_type-3_rpt"/>
</dbReference>
<evidence type="ECO:0000259" key="1">
    <source>
        <dbReference type="Pfam" id="PF17517"/>
    </source>
</evidence>
<organism evidence="2 3">
    <name type="scientific">Algibacter marinivivus</name>
    <dbReference type="NCBI Taxonomy" id="2100723"/>
    <lineage>
        <taxon>Bacteria</taxon>
        <taxon>Pseudomonadati</taxon>
        <taxon>Bacteroidota</taxon>
        <taxon>Flavobacteriia</taxon>
        <taxon>Flavobacteriales</taxon>
        <taxon>Flavobacteriaceae</taxon>
        <taxon>Algibacter</taxon>
    </lineage>
</organism>
<sequence>MPKNRLLQSFIFIIIILLSFKGFSQLSKKHYIPPLTYADEISSTPQDQYIYLSTPRNVDVPYTIKPMGQPASNYITGVVSNNNPQEIFIDSGASQLFMPPDITSRVTTDRGYIIEADDVIYVSVRVNAGFQAGAIVSKGVSALDTSFRIGTYPNENPQNNYLNFVSVMATENNTQVEFSDLPNGLIIQGYTGTTPVNTVLDEGESYTLAINSLDTSINRDGLIGCLVTSDKPVVVNCGSANGSFGNGGARDYGIDQIVGASKIGTEYIFVRGDGTDAWENILLVANSDNTSIFVNGNNTPIATINTGDYYIIEGDSFSNMGNMFVQTSQPVFAYQGVGGLSNNGSPSEANQGMFFVPPLSCETRGNLDNIANINQIGGQPYEGGITIVTTITANITIRSSIDGNINPGTANVVTGNTNYITYKIKGIRGNITVESDDELYCAYFNYSGAATSGSFYSGFPSPPEINFDAQFATLGNCIPNITLEAANTENFDSFKWLFDDGSGFVDLMIPTPQIMPSQPGKYKLIGIITCTGEELESIEIPISICPDDRDNDGIIDNIDVDNDNDGILNCEESRGNAVLNTSNLNIPELIFQDNTRDNSIAIGNYTQANDSGNTNAFSGNSSGGFTSILGNASNAENNYSISFTEPVNIKFEETISLPNTNIQDEYFIARILPINKNITLVDPDDHLLVDSNFDGIFETGVTQISGSEIRFKINPTPNGTTPYQFLGNQIDGFTFIHKLENGSVSSIFTGGLSLTCFKKDSDLDGIKDAFDLDSDNDGIPDIIENQGTLITLSGVDADLNGLDDVFDITLLPIDTDNDTVLDFYDLDSDNDGIYDLIETGQLGTLSDTDLNGIEDGPTYGINGWADAAETSPDSDVIGYTLNDLDNDTIFTYLDSDSDGDGCNDVIEAGFSDGNSDNYLGDNVPTTSVSGLVNNASDGYTLPSNNYLNFSPLSITTQPIDTEICEAANSSMSVVSAEAESYQWEVSTDGINWNPIIDNAIYSNSQTANLDFTNTPLTFNSNSYRVKIDRIGNSCGLYSDEVNLTVNPLPIVTSPVVLIQCDDDDLTTLGFSPFNLTEANNEISINAVNEIFTYFVTQSAAISGDITSPDYINNPTTFINRTISSDVVWARVESSFGCASVSQLQLNVSTTVVPPTFVVTFNQCDDFLDIDGNNNANNDDRDGIASFDFSSVTATIIGFIPPGQNILPPRYYRNEADALAEINEITDPSNYRNIGYPGSQLIYVRVDSAISNDCLGLGAHILLNVEALPVANPVSIASECDDDNDGEFAFDTSQIESTILGTQNPSDVTVEYFDEIGTPLPSPLPNPFITETQTVTIRVTNNTTSAPDGPCYDETTITFTVDVQPIANPISDQIVCDGDSGDIDDDGIYPFNTSNFTNTILGSQTGMEVYYDYTDENGVFQLNKSSLPNPLISGNQTITVEVVNPINRFCVANTDINLVVNPLPEFTVDTPRIVCSSDPTFTIELEPFEVNTSEVFDYEWLWSSLDGVTNNQFVSNDRLITVSTPGTYTITLTKTDGTGCARSREVYVDASELATITTDDVTIVDLTENNSVTIDTTSLGQGNYQFALQEEGSTFIVYQDEPVFNNVKAGFYTIHVKDDICGVSTLDISVIGYPKYFTPNGDGINEFWRIQGVNENFQPNSTVLIYDRYGKLLKQLLVQYDGWDGSYNGAILPTDDYWFQVYLEDGRQFSGHFTLKR</sequence>
<dbReference type="RefSeq" id="WP_109351047.1">
    <property type="nucleotide sequence ID" value="NZ_QFRI01000001.1"/>
</dbReference>
<keyword evidence="3" id="KW-1185">Reference proteome</keyword>
<dbReference type="OrthoDB" id="9765926at2"/>
<dbReference type="Gene3D" id="4.10.1080.10">
    <property type="entry name" value="TSP type-3 repeat"/>
    <property type="match status" value="1"/>
</dbReference>
<dbReference type="NCBIfam" id="TIGR04131">
    <property type="entry name" value="Bac_Flav_CTERM"/>
    <property type="match status" value="1"/>
</dbReference>
<dbReference type="InterPro" id="IPR035986">
    <property type="entry name" value="PKD_dom_sf"/>
</dbReference>
<protein>
    <submittedName>
        <fullName evidence="2">Gliding motility protein</fullName>
    </submittedName>
</protein>
<dbReference type="InterPro" id="IPR035234">
    <property type="entry name" value="IgGFc-bd_N"/>
</dbReference>
<comment type="caution">
    <text evidence="2">The sequence shown here is derived from an EMBL/GenBank/DDBJ whole genome shotgun (WGS) entry which is preliminary data.</text>
</comment>
<evidence type="ECO:0000313" key="2">
    <source>
        <dbReference type="EMBL" id="PWH83023.1"/>
    </source>
</evidence>
<reference evidence="3" key="2">
    <citation type="submission" date="2018-05" db="EMBL/GenBank/DDBJ databases">
        <title>Algibacter marinivivus sp. nov., isolated from sample around a algae.</title>
        <authorList>
            <person name="Lu D."/>
        </authorList>
    </citation>
    <scope>NUCLEOTIDE SEQUENCE [LARGE SCALE GENOMIC DNA]</scope>
    <source>
        <strain evidence="3">ZY111</strain>
    </source>
</reference>
<dbReference type="SUPFAM" id="SSF49299">
    <property type="entry name" value="PKD domain"/>
    <property type="match status" value="1"/>
</dbReference>
<feature type="domain" description="IgGFc-binding protein N-terminal" evidence="1">
    <location>
        <begin position="140"/>
        <end position="439"/>
    </location>
</feature>
<dbReference type="Proteomes" id="UP000245375">
    <property type="component" value="Unassembled WGS sequence"/>
</dbReference>
<reference evidence="3" key="3">
    <citation type="submission" date="2018-05" db="EMBL/GenBank/DDBJ databases">
        <authorList>
            <person name="Lu D."/>
        </authorList>
    </citation>
    <scope>NUCLEOTIDE SEQUENCE [LARGE SCALE GENOMIC DNA]</scope>
    <source>
        <strain evidence="3">ZY111</strain>
    </source>
</reference>
<dbReference type="Gene3D" id="2.60.40.10">
    <property type="entry name" value="Immunoglobulins"/>
    <property type="match status" value="1"/>
</dbReference>
<dbReference type="Pfam" id="PF17517">
    <property type="entry name" value="IgGFc_binding"/>
    <property type="match status" value="1"/>
</dbReference>
<dbReference type="Pfam" id="PF13585">
    <property type="entry name" value="CHU_C"/>
    <property type="match status" value="1"/>
</dbReference>
<gene>
    <name evidence="2" type="ORF">DIS18_00255</name>
</gene>
<dbReference type="InterPro" id="IPR026341">
    <property type="entry name" value="T9SS_type_B"/>
</dbReference>
<proteinExistence type="predicted"/>
<dbReference type="EMBL" id="QFRI01000001">
    <property type="protein sequence ID" value="PWH83023.1"/>
    <property type="molecule type" value="Genomic_DNA"/>
</dbReference>
<dbReference type="InterPro" id="IPR013783">
    <property type="entry name" value="Ig-like_fold"/>
</dbReference>